<keyword evidence="3 9" id="KW-0963">Cytoplasm</keyword>
<evidence type="ECO:0000259" key="11">
    <source>
        <dbReference type="Pfam" id="PF02767"/>
    </source>
</evidence>
<dbReference type="OrthoDB" id="8421503at2"/>
<dbReference type="PANTHER" id="PTHR30478">
    <property type="entry name" value="DNA POLYMERASE III SUBUNIT BETA"/>
    <property type="match status" value="1"/>
</dbReference>
<dbReference type="Pfam" id="PF00712">
    <property type="entry name" value="DNA_pol3_beta"/>
    <property type="match status" value="1"/>
</dbReference>
<dbReference type="Pfam" id="PF02768">
    <property type="entry name" value="DNA_pol3_beta_3"/>
    <property type="match status" value="1"/>
</dbReference>
<keyword evidence="4 9" id="KW-0808">Transferase</keyword>
<evidence type="ECO:0000256" key="6">
    <source>
        <dbReference type="ARBA" id="ARBA00022705"/>
    </source>
</evidence>
<evidence type="ECO:0000256" key="1">
    <source>
        <dbReference type="ARBA" id="ARBA00004496"/>
    </source>
</evidence>
<dbReference type="PIRSF" id="PIRSF000804">
    <property type="entry name" value="DNA_pol_III_b"/>
    <property type="match status" value="1"/>
</dbReference>
<reference evidence="13 14" key="1">
    <citation type="submission" date="2019-01" db="EMBL/GenBank/DDBJ databases">
        <authorList>
            <person name="Brito A."/>
        </authorList>
    </citation>
    <scope>NUCLEOTIDE SEQUENCE [LARGE SCALE GENOMIC DNA]</scope>
    <source>
        <strain evidence="13">1</strain>
    </source>
</reference>
<evidence type="ECO:0000256" key="8">
    <source>
        <dbReference type="ARBA" id="ARBA00023125"/>
    </source>
</evidence>
<gene>
    <name evidence="13" type="primary">dnaN</name>
    <name evidence="13" type="ORF">H1P_690017</name>
</gene>
<dbReference type="SMART" id="SM00480">
    <property type="entry name" value="POL3Bc"/>
    <property type="match status" value="1"/>
</dbReference>
<evidence type="ECO:0000313" key="14">
    <source>
        <dbReference type="Proteomes" id="UP000320055"/>
    </source>
</evidence>
<dbReference type="RefSeq" id="WP_144867364.1">
    <property type="nucleotide sequence ID" value="NZ_LR213828.1"/>
</dbReference>
<name>A0A563W397_9CYAN</name>
<comment type="similarity">
    <text evidence="2 9">Belongs to the beta sliding clamp family.</text>
</comment>
<dbReference type="GO" id="GO:0003677">
    <property type="term" value="F:DNA binding"/>
    <property type="evidence" value="ECO:0007669"/>
    <property type="project" value="UniProtKB-UniRule"/>
</dbReference>
<evidence type="ECO:0000259" key="12">
    <source>
        <dbReference type="Pfam" id="PF02768"/>
    </source>
</evidence>
<evidence type="ECO:0000256" key="9">
    <source>
        <dbReference type="PIRNR" id="PIRNR000804"/>
    </source>
</evidence>
<keyword evidence="8" id="KW-0238">DNA-binding</keyword>
<evidence type="ECO:0000259" key="10">
    <source>
        <dbReference type="Pfam" id="PF00712"/>
    </source>
</evidence>
<dbReference type="InterPro" id="IPR022634">
    <property type="entry name" value="DNA_polIII_beta_N"/>
</dbReference>
<keyword evidence="5 9" id="KW-0548">Nucleotidyltransferase</keyword>
<sequence>MKIICSQSDLKNNLAFVSRAVPARPEPLVLGNILLVADETSQKITMTAFDGSLGIRASFQGEVVDGGTVALPAKLFNDIVSRLPEMEITLDCGDGREEDTNLVATLSAASSKLQINGMDGSEFPELPTVASDNVVELPINILLEGLKGCLFAASTELAKQVLTGVHLSSSQDASADDAFLEFAATDSHRLSVVRAFFNDSEVEEDTQSDIAENLTDLAVTIPARALRELEKMVSEGQSTFKMRYDNSQIVFEAGERVLNTLRLTGAYPPYERLIPATFSRQITCDRKRLISSLELVSVLAQKNNIVKFSLNSTDEELTLSVDTPDVGSAKQSLPAEITGEDIDIAFNIKYLMDGIKAISSAEIKMQLNEWNQPVIFTPLSGLQVTYLVMPVQIRN</sequence>
<dbReference type="Proteomes" id="UP000320055">
    <property type="component" value="Unassembled WGS sequence"/>
</dbReference>
<comment type="subunit">
    <text evidence="9">Forms a ring-shaped head-to-tail homodimer around DNA.</text>
</comment>
<dbReference type="Gene3D" id="3.70.10.10">
    <property type="match status" value="1"/>
</dbReference>
<dbReference type="PANTHER" id="PTHR30478:SF0">
    <property type="entry name" value="BETA SLIDING CLAMP"/>
    <property type="match status" value="1"/>
</dbReference>
<dbReference type="EMBL" id="CAACVJ010000656">
    <property type="protein sequence ID" value="VEP18097.1"/>
    <property type="molecule type" value="Genomic_DNA"/>
</dbReference>
<keyword evidence="7 9" id="KW-0239">DNA-directed DNA polymerase</keyword>
<accession>A0A563W397</accession>
<dbReference type="AlphaFoldDB" id="A0A563W397"/>
<dbReference type="GO" id="GO:0008408">
    <property type="term" value="F:3'-5' exonuclease activity"/>
    <property type="evidence" value="ECO:0007669"/>
    <property type="project" value="InterPro"/>
</dbReference>
<proteinExistence type="inferred from homology"/>
<dbReference type="GO" id="GO:0009360">
    <property type="term" value="C:DNA polymerase III complex"/>
    <property type="evidence" value="ECO:0007669"/>
    <property type="project" value="InterPro"/>
</dbReference>
<feature type="domain" description="DNA polymerase III beta sliding clamp N-terminal" evidence="10">
    <location>
        <begin position="1"/>
        <end position="127"/>
    </location>
</feature>
<dbReference type="Pfam" id="PF02767">
    <property type="entry name" value="DNA_pol3_beta_2"/>
    <property type="match status" value="1"/>
</dbReference>
<dbReference type="InterPro" id="IPR022637">
    <property type="entry name" value="DNA_polIII_beta_cen"/>
</dbReference>
<dbReference type="GO" id="GO:0005737">
    <property type="term" value="C:cytoplasm"/>
    <property type="evidence" value="ECO:0007669"/>
    <property type="project" value="UniProtKB-SubCell"/>
</dbReference>
<dbReference type="InterPro" id="IPR022635">
    <property type="entry name" value="DNA_polIII_beta_C"/>
</dbReference>
<organism evidence="13 14">
    <name type="scientific">Hyella patelloides LEGE 07179</name>
    <dbReference type="NCBI Taxonomy" id="945734"/>
    <lineage>
        <taxon>Bacteria</taxon>
        <taxon>Bacillati</taxon>
        <taxon>Cyanobacteriota</taxon>
        <taxon>Cyanophyceae</taxon>
        <taxon>Pleurocapsales</taxon>
        <taxon>Hyellaceae</taxon>
        <taxon>Hyella</taxon>
    </lineage>
</organism>
<evidence type="ECO:0000256" key="3">
    <source>
        <dbReference type="ARBA" id="ARBA00022490"/>
    </source>
</evidence>
<feature type="domain" description="DNA polymerase III beta sliding clamp C-terminal" evidence="12">
    <location>
        <begin position="272"/>
        <end position="391"/>
    </location>
</feature>
<evidence type="ECO:0000313" key="13">
    <source>
        <dbReference type="EMBL" id="VEP18097.1"/>
    </source>
</evidence>
<keyword evidence="6 9" id="KW-0235">DNA replication</keyword>
<keyword evidence="14" id="KW-1185">Reference proteome</keyword>
<dbReference type="InterPro" id="IPR001001">
    <property type="entry name" value="DNA_polIII_beta"/>
</dbReference>
<dbReference type="NCBIfam" id="TIGR00663">
    <property type="entry name" value="dnan"/>
    <property type="match status" value="1"/>
</dbReference>
<evidence type="ECO:0000256" key="7">
    <source>
        <dbReference type="ARBA" id="ARBA00022932"/>
    </source>
</evidence>
<dbReference type="SUPFAM" id="SSF55979">
    <property type="entry name" value="DNA clamp"/>
    <property type="match status" value="3"/>
</dbReference>
<comment type="subcellular location">
    <subcellularLocation>
        <location evidence="1 9">Cytoplasm</location>
    </subcellularLocation>
</comment>
<evidence type="ECO:0000256" key="2">
    <source>
        <dbReference type="ARBA" id="ARBA00010752"/>
    </source>
</evidence>
<evidence type="ECO:0000256" key="4">
    <source>
        <dbReference type="ARBA" id="ARBA00022679"/>
    </source>
</evidence>
<evidence type="ECO:0000256" key="5">
    <source>
        <dbReference type="ARBA" id="ARBA00022695"/>
    </source>
</evidence>
<dbReference type="Gene3D" id="3.10.150.10">
    <property type="entry name" value="DNA Polymerase III, subunit A, domain 2"/>
    <property type="match status" value="1"/>
</dbReference>
<dbReference type="CDD" id="cd00140">
    <property type="entry name" value="beta_clamp"/>
    <property type="match status" value="1"/>
</dbReference>
<comment type="function">
    <text evidence="9">Confers DNA tethering and processivity to DNA polymerases and other proteins. Acts as a clamp, forming a ring around DNA (a reaction catalyzed by the clamp-loading complex) which diffuses in an ATP-independent manner freely and bidirectionally along dsDNA. Initially characterized for its ability to contact the catalytic subunit of DNA polymerase III (Pol III), a complex, multichain enzyme responsible for most of the replicative synthesis in bacteria; Pol III exhibits 3'-5' exonuclease proofreading activity. The beta chain is required for initiation of replication as well as for processivity of DNA replication.</text>
</comment>
<dbReference type="GO" id="GO:0003887">
    <property type="term" value="F:DNA-directed DNA polymerase activity"/>
    <property type="evidence" value="ECO:0007669"/>
    <property type="project" value="UniProtKB-UniRule"/>
</dbReference>
<dbReference type="InterPro" id="IPR046938">
    <property type="entry name" value="DNA_clamp_sf"/>
</dbReference>
<protein>
    <recommendedName>
        <fullName evidence="9">Beta sliding clamp</fullName>
    </recommendedName>
</protein>
<feature type="domain" description="DNA polymerase III beta sliding clamp central" evidence="11">
    <location>
        <begin position="143"/>
        <end position="268"/>
    </location>
</feature>
<dbReference type="GO" id="GO:0006271">
    <property type="term" value="P:DNA strand elongation involved in DNA replication"/>
    <property type="evidence" value="ECO:0007669"/>
    <property type="project" value="TreeGrafter"/>
</dbReference>